<evidence type="ECO:0000256" key="1">
    <source>
        <dbReference type="SAM" id="MobiDB-lite"/>
    </source>
</evidence>
<feature type="region of interest" description="Disordered" evidence="1">
    <location>
        <begin position="1"/>
        <end position="31"/>
    </location>
</feature>
<dbReference type="Proteomes" id="UP000637578">
    <property type="component" value="Unassembled WGS sequence"/>
</dbReference>
<gene>
    <name evidence="2" type="ORF">GCM10012275_39380</name>
</gene>
<dbReference type="EMBL" id="BMMK01000019">
    <property type="protein sequence ID" value="GGM64992.1"/>
    <property type="molecule type" value="Genomic_DNA"/>
</dbReference>
<feature type="region of interest" description="Disordered" evidence="1">
    <location>
        <begin position="57"/>
        <end position="76"/>
    </location>
</feature>
<accession>A0A8J3FWB6</accession>
<reference evidence="2" key="1">
    <citation type="journal article" date="2014" name="Int. J. Syst. Evol. Microbiol.">
        <title>Complete genome sequence of Corynebacterium casei LMG S-19264T (=DSM 44701T), isolated from a smear-ripened cheese.</title>
        <authorList>
            <consortium name="US DOE Joint Genome Institute (JGI-PGF)"/>
            <person name="Walter F."/>
            <person name="Albersmeier A."/>
            <person name="Kalinowski J."/>
            <person name="Ruckert C."/>
        </authorList>
    </citation>
    <scope>NUCLEOTIDE SEQUENCE</scope>
    <source>
        <strain evidence="2">CGMCC 4.5737</strain>
    </source>
</reference>
<keyword evidence="3" id="KW-1185">Reference proteome</keyword>
<evidence type="ECO:0000313" key="2">
    <source>
        <dbReference type="EMBL" id="GGM64992.1"/>
    </source>
</evidence>
<organism evidence="2 3">
    <name type="scientific">Longimycelium tulufanense</name>
    <dbReference type="NCBI Taxonomy" id="907463"/>
    <lineage>
        <taxon>Bacteria</taxon>
        <taxon>Bacillati</taxon>
        <taxon>Actinomycetota</taxon>
        <taxon>Actinomycetes</taxon>
        <taxon>Pseudonocardiales</taxon>
        <taxon>Pseudonocardiaceae</taxon>
        <taxon>Longimycelium</taxon>
    </lineage>
</organism>
<protein>
    <submittedName>
        <fullName evidence="2">Uncharacterized protein</fullName>
    </submittedName>
</protein>
<evidence type="ECO:0000313" key="3">
    <source>
        <dbReference type="Proteomes" id="UP000637578"/>
    </source>
</evidence>
<sequence>MTPPLSAPGPAALRTPDLFHLPNDPASEAQLPAWRREGITPTHTRLRHVLVRRFARPAGSNGRARTHFPAQEVVVR</sequence>
<dbReference type="AlphaFoldDB" id="A0A8J3FWB6"/>
<name>A0A8J3FWB6_9PSEU</name>
<comment type="caution">
    <text evidence="2">The sequence shown here is derived from an EMBL/GenBank/DDBJ whole genome shotgun (WGS) entry which is preliminary data.</text>
</comment>
<reference evidence="2" key="2">
    <citation type="submission" date="2020-09" db="EMBL/GenBank/DDBJ databases">
        <authorList>
            <person name="Sun Q."/>
            <person name="Zhou Y."/>
        </authorList>
    </citation>
    <scope>NUCLEOTIDE SEQUENCE</scope>
    <source>
        <strain evidence="2">CGMCC 4.5737</strain>
    </source>
</reference>
<proteinExistence type="predicted"/>